<evidence type="ECO:0000313" key="3">
    <source>
        <dbReference type="EMBL" id="MEB3068745.1"/>
    </source>
</evidence>
<feature type="domain" description="DUF732" evidence="2">
    <location>
        <begin position="36"/>
        <end position="106"/>
    </location>
</feature>
<dbReference type="InterPro" id="IPR007969">
    <property type="entry name" value="DUF732"/>
</dbReference>
<organism evidence="3 4">
    <name type="scientific">[Mycobacterium] vasticus</name>
    <dbReference type="NCBI Taxonomy" id="2875777"/>
    <lineage>
        <taxon>Bacteria</taxon>
        <taxon>Bacillati</taxon>
        <taxon>Actinomycetota</taxon>
        <taxon>Actinomycetes</taxon>
        <taxon>Mycobacteriales</taxon>
        <taxon>Mycobacteriaceae</taxon>
        <taxon>Mycolicibacter</taxon>
    </lineage>
</organism>
<keyword evidence="1" id="KW-0732">Signal</keyword>
<proteinExistence type="predicted"/>
<dbReference type="RefSeq" id="WP_225398908.1">
    <property type="nucleotide sequence ID" value="NZ_JAYJJQ010000004.1"/>
</dbReference>
<gene>
    <name evidence="3" type="ORF">K5L39_06080</name>
</gene>
<sequence>MKRSAALLAGVAGPAALAAAALAGPVQADPATTDTDNTFLGALRASGITYNHADQAIITAKLVCGLIAEGRPSPEVLEGLKARNPGLSTEHGTLFVGIAAHTYCPDQLMHTTEQP</sequence>
<evidence type="ECO:0000259" key="2">
    <source>
        <dbReference type="Pfam" id="PF05305"/>
    </source>
</evidence>
<comment type="caution">
    <text evidence="3">The sequence shown here is derived from an EMBL/GenBank/DDBJ whole genome shotgun (WGS) entry which is preliminary data.</text>
</comment>
<protein>
    <submittedName>
        <fullName evidence="3">DUF732 domain-containing protein</fullName>
    </submittedName>
</protein>
<reference evidence="3 4" key="1">
    <citation type="submission" date="2023-12" db="EMBL/GenBank/DDBJ databases">
        <title>Description of new species of Mycobacterium terrae complex isolated from sewage at the Sao Paulo Zoological Park Foundation in Brazil.</title>
        <authorList>
            <person name="Romagnoli C.L."/>
            <person name="Conceicao E.C."/>
            <person name="Machado E."/>
            <person name="Barreto L.B.P.F."/>
            <person name="Sharma A."/>
            <person name="Silva N.M."/>
            <person name="Marques L.E."/>
            <person name="Juliana M.A."/>
            <person name="Lourenco M.C.S."/>
            <person name="Digiampietri L.A."/>
            <person name="Suffys P.N."/>
            <person name="Viana-Niero C."/>
        </authorList>
    </citation>
    <scope>NUCLEOTIDE SEQUENCE [LARGE SCALE GENOMIC DNA]</scope>
    <source>
        <strain evidence="3 4">MYC017</strain>
    </source>
</reference>
<accession>A0ABU5YVK3</accession>
<name>A0ABU5YVK3_9MYCO</name>
<feature type="chain" id="PRO_5047455980" evidence="1">
    <location>
        <begin position="29"/>
        <end position="115"/>
    </location>
</feature>
<keyword evidence="4" id="KW-1185">Reference proteome</keyword>
<evidence type="ECO:0000313" key="4">
    <source>
        <dbReference type="Proteomes" id="UP001299283"/>
    </source>
</evidence>
<evidence type="ECO:0000256" key="1">
    <source>
        <dbReference type="SAM" id="SignalP"/>
    </source>
</evidence>
<feature type="signal peptide" evidence="1">
    <location>
        <begin position="1"/>
        <end position="28"/>
    </location>
</feature>
<dbReference type="Pfam" id="PF05305">
    <property type="entry name" value="DUF732"/>
    <property type="match status" value="1"/>
</dbReference>
<dbReference type="Proteomes" id="UP001299283">
    <property type="component" value="Unassembled WGS sequence"/>
</dbReference>
<dbReference type="EMBL" id="JAYJJQ010000004">
    <property type="protein sequence ID" value="MEB3068745.1"/>
    <property type="molecule type" value="Genomic_DNA"/>
</dbReference>